<evidence type="ECO:0000313" key="7">
    <source>
        <dbReference type="EMBL" id="AKN80761.1"/>
    </source>
</evidence>
<dbReference type="RefSeq" id="YP_009182316.1">
    <property type="nucleotide sequence ID" value="NC_028491.1"/>
</dbReference>
<evidence type="ECO:0000256" key="4">
    <source>
        <dbReference type="ARBA" id="ARBA00023136"/>
    </source>
</evidence>
<evidence type="ECO:0000256" key="3">
    <source>
        <dbReference type="ARBA" id="ARBA00022844"/>
    </source>
</evidence>
<dbReference type="Gene3D" id="2.40.50.710">
    <property type="match status" value="1"/>
</dbReference>
<keyword evidence="8" id="KW-1185">Reference proteome</keyword>
<dbReference type="Gene3D" id="6.20.460.10">
    <property type="match status" value="1"/>
</dbReference>
<reference evidence="7 8" key="1">
    <citation type="journal article" date="2015" name="J. Virol.">
        <title>A betabaculovirus-encoded gp64 homolog is a functional envelope fusion protein.</title>
        <authorList>
            <person name="Ardisson-Araujo D.M."/>
            <person name="Melo F.L."/>
            <person name="Clem R.J."/>
            <person name="Wolff J.L."/>
            <person name="Ribeiro B.M."/>
        </authorList>
    </citation>
    <scope>NUCLEOTIDE SEQUENCE [LARGE SCALE GENOMIC DNA]</scope>
    <source>
        <strain evidence="7 8">Parana-2009</strain>
    </source>
</reference>
<keyword evidence="5" id="KW-0325">Glycoprotein</keyword>
<feature type="transmembrane region" description="Helical" evidence="6">
    <location>
        <begin position="482"/>
        <end position="503"/>
    </location>
</feature>
<dbReference type="GO" id="GO:0044003">
    <property type="term" value="P:symbiont-mediated perturbation of host process"/>
    <property type="evidence" value="ECO:0007669"/>
    <property type="project" value="InterPro"/>
</dbReference>
<dbReference type="Pfam" id="PF03273">
    <property type="entry name" value="Baculo_gp64"/>
    <property type="match status" value="1"/>
</dbReference>
<dbReference type="Proteomes" id="UP000203433">
    <property type="component" value="Segment"/>
</dbReference>
<dbReference type="InterPro" id="IPR004955">
    <property type="entry name" value="Baculovirus_Gp64"/>
</dbReference>
<keyword evidence="3" id="KW-0946">Virion</keyword>
<keyword evidence="4 6" id="KW-0472">Membrane</keyword>
<organism evidence="7 8">
    <name type="scientific">Diatraea saccharalis granulovirus</name>
    <dbReference type="NCBI Taxonomy" id="1675862"/>
    <lineage>
        <taxon>Viruses</taxon>
        <taxon>Viruses incertae sedis</taxon>
        <taxon>Naldaviricetes</taxon>
        <taxon>Lefavirales</taxon>
        <taxon>Baculoviridae</taxon>
        <taxon>Betabaculovirus</taxon>
        <taxon>Betabaculovirus disaccharalis</taxon>
    </lineage>
</organism>
<accession>A0A0R7EYU3</accession>
<dbReference type="Gene3D" id="6.10.250.2130">
    <property type="match status" value="1"/>
</dbReference>
<evidence type="ECO:0000256" key="2">
    <source>
        <dbReference type="ARBA" id="ARBA00022692"/>
    </source>
</evidence>
<proteinExistence type="predicted"/>
<keyword evidence="6" id="KW-1133">Transmembrane helix</keyword>
<gene>
    <name evidence="7" type="primary">gp64</name>
</gene>
<evidence type="ECO:0000313" key="8">
    <source>
        <dbReference type="Proteomes" id="UP000203433"/>
    </source>
</evidence>
<dbReference type="GO" id="GO:0019031">
    <property type="term" value="C:viral envelope"/>
    <property type="evidence" value="ECO:0007669"/>
    <property type="project" value="InterPro"/>
</dbReference>
<evidence type="ECO:0000256" key="5">
    <source>
        <dbReference type="ARBA" id="ARBA00023180"/>
    </source>
</evidence>
<comment type="subcellular location">
    <subcellularLocation>
        <location evidence="1">Virion membrane</location>
    </subcellularLocation>
</comment>
<dbReference type="OrthoDB" id="1962at10239"/>
<keyword evidence="2 6" id="KW-0812">Transmembrane</keyword>
<evidence type="ECO:0000256" key="6">
    <source>
        <dbReference type="SAM" id="Phobius"/>
    </source>
</evidence>
<evidence type="ECO:0000256" key="1">
    <source>
        <dbReference type="ARBA" id="ARBA00004182"/>
    </source>
</evidence>
<dbReference type="GO" id="GO:0055036">
    <property type="term" value="C:virion membrane"/>
    <property type="evidence" value="ECO:0007669"/>
    <property type="project" value="UniProtKB-SubCell"/>
</dbReference>
<protein>
    <submittedName>
        <fullName evidence="7">GP64</fullName>
    </submittedName>
</protein>
<sequence length="505" mass="58310">MFHLLTLLLLLFINMNLYLAGEHCNVQMKNGPYRIKNLAITPPRETLKKDVTVTIVETDYEENVLIGYKGYYQAYGYNGGSLDANTRLEETMESLPLTKEDLLTWTYRQECEVGEELIDRWGSDSDDCYRNKDGRGVWVKTKELVKRQNNNHFAHHTCNRSWRCGFSTAKMYSKLVCDDETNDCKVFILDNTGKPINITTNEVLYRDGVNMMLKSKPTFTRREEKVACLLVKDELNPDKTREHCLIDSDIYDLSNNNWFCMFNKCIKRNVDSVVKKRPNKWMHNLAPKYSEGATATKGDMMHIQEELMYENDLLKMNIELVHAHMNKLNNIIHDLIVSIAKVDERLIGNLMNISVSSVFLSDDTFLLMPCTNPPQHTSNCYNNSIYREGRWVFNEDTSECIDFNNYRELSIDDDIEFWIPTIGNTTYHDSWKDASGWSFVAQQKSNLIMTMENTKFGGVGTSLSDITSMSEGELTAKLTTFVFSHIVTFILIIILIILCICLLKK</sequence>
<dbReference type="Gene3D" id="6.10.250.3010">
    <property type="match status" value="1"/>
</dbReference>
<name>A0A0R7EYU3_9BBAC</name>
<dbReference type="SMR" id="A0A0R7EYU3"/>
<dbReference type="EMBL" id="KP296186">
    <property type="protein sequence ID" value="AKN80761.1"/>
    <property type="molecule type" value="Genomic_DNA"/>
</dbReference>
<dbReference type="GeneID" id="26374029"/>
<dbReference type="KEGG" id="vg:26374029"/>